<dbReference type="InterPro" id="IPR058240">
    <property type="entry name" value="rSAM_sf"/>
</dbReference>
<dbReference type="GO" id="GO:0003824">
    <property type="term" value="F:catalytic activity"/>
    <property type="evidence" value="ECO:0007669"/>
    <property type="project" value="InterPro"/>
</dbReference>
<dbReference type="InterPro" id="IPR007197">
    <property type="entry name" value="rSAM"/>
</dbReference>
<dbReference type="AlphaFoldDB" id="A0A0F9J8J4"/>
<evidence type="ECO:0000313" key="1">
    <source>
        <dbReference type="EMBL" id="KKM65843.1"/>
    </source>
</evidence>
<comment type="caution">
    <text evidence="1">The sequence shown here is derived from an EMBL/GenBank/DDBJ whole genome shotgun (WGS) entry which is preliminary data.</text>
</comment>
<evidence type="ECO:0008006" key="2">
    <source>
        <dbReference type="Google" id="ProtNLM"/>
    </source>
</evidence>
<reference evidence="1" key="1">
    <citation type="journal article" date="2015" name="Nature">
        <title>Complex archaea that bridge the gap between prokaryotes and eukaryotes.</title>
        <authorList>
            <person name="Spang A."/>
            <person name="Saw J.H."/>
            <person name="Jorgensen S.L."/>
            <person name="Zaremba-Niedzwiedzka K."/>
            <person name="Martijn J."/>
            <person name="Lind A.E."/>
            <person name="van Eijk R."/>
            <person name="Schleper C."/>
            <person name="Guy L."/>
            <person name="Ettema T.J."/>
        </authorList>
    </citation>
    <scope>NUCLEOTIDE SEQUENCE</scope>
</reference>
<proteinExistence type="predicted"/>
<organism evidence="1">
    <name type="scientific">marine sediment metagenome</name>
    <dbReference type="NCBI Taxonomy" id="412755"/>
    <lineage>
        <taxon>unclassified sequences</taxon>
        <taxon>metagenomes</taxon>
        <taxon>ecological metagenomes</taxon>
    </lineage>
</organism>
<name>A0A0F9J8J4_9ZZZZ</name>
<dbReference type="EMBL" id="LAZR01010648">
    <property type="protein sequence ID" value="KKM65843.1"/>
    <property type="molecule type" value="Genomic_DNA"/>
</dbReference>
<protein>
    <recommendedName>
        <fullName evidence="2">Elp3/MiaA/NifB-like radical SAM core domain-containing protein</fullName>
    </recommendedName>
</protein>
<gene>
    <name evidence="1" type="ORF">LCGC14_1487140</name>
</gene>
<sequence length="297" mass="33345">MKLARVFPRRTRATPGDDLVFIGGPGLYPPEVDKVNISVSFTWDIPEAERLALAWEPVAPVEVGGPALKTPAGEFIPGQYLRHGYTITSRGCPLKCWFCPVWKAEPQTIELPIKDGWLVQDDNFLACSEKHVRAVFAMLKRQPRKKGKSQVQFTGGLEPAFLKDWHVGLLADLKPAQIFSAYDTPDDLEPLIVAGQMLQAAGFKFSHKTLRCYVLIGYDKDTLEAADKRMHQVIDAGFWPMAMLWRDLHTGRVDKSWGRFQRLWSRPAIMYARLNPKTPLYVEDQSGSLFSAGGSNA</sequence>
<accession>A0A0F9J8J4</accession>
<dbReference type="SFLD" id="SFLDS00029">
    <property type="entry name" value="Radical_SAM"/>
    <property type="match status" value="1"/>
</dbReference>
<dbReference type="GO" id="GO:0051536">
    <property type="term" value="F:iron-sulfur cluster binding"/>
    <property type="evidence" value="ECO:0007669"/>
    <property type="project" value="InterPro"/>
</dbReference>
<dbReference type="SUPFAM" id="SSF102114">
    <property type="entry name" value="Radical SAM enzymes"/>
    <property type="match status" value="1"/>
</dbReference>